<keyword evidence="4 5" id="KW-0408">Iron</keyword>
<dbReference type="Proteomes" id="UP000076066">
    <property type="component" value="Chromosome"/>
</dbReference>
<sequence>MTPVDHPHWHAWTPQERATVIDRDALRRLVLAFYDRVQTHPDLGPVFEKTIQGNWQPHLDKMVEFWCSMMLGTRTYDGRPLPAHLALPDLHDHHFTQWLALFRATATDVFCPEPAEQLCIRAERMAASFRMALAIQRGERLF</sequence>
<dbReference type="OrthoDB" id="25954at2"/>
<evidence type="ECO:0000313" key="7">
    <source>
        <dbReference type="Proteomes" id="UP000076066"/>
    </source>
</evidence>
<keyword evidence="2 5" id="KW-0349">Heme</keyword>
<organism evidence="6 7">
    <name type="scientific">Haematospirillum jordaniae</name>
    <dbReference type="NCBI Taxonomy" id="1549855"/>
    <lineage>
        <taxon>Bacteria</taxon>
        <taxon>Pseudomonadati</taxon>
        <taxon>Pseudomonadota</taxon>
        <taxon>Alphaproteobacteria</taxon>
        <taxon>Rhodospirillales</taxon>
        <taxon>Novispirillaceae</taxon>
        <taxon>Haematospirillum</taxon>
    </lineage>
</organism>
<dbReference type="SUPFAM" id="SSF46458">
    <property type="entry name" value="Globin-like"/>
    <property type="match status" value="1"/>
</dbReference>
<proteinExistence type="predicted"/>
<dbReference type="GO" id="GO:0046872">
    <property type="term" value="F:metal ion binding"/>
    <property type="evidence" value="ECO:0007669"/>
    <property type="project" value="UniProtKB-KW"/>
</dbReference>
<protein>
    <recommendedName>
        <fullName evidence="8">Preprotein translocase subunit TatC</fullName>
    </recommendedName>
</protein>
<dbReference type="InterPro" id="IPR012292">
    <property type="entry name" value="Globin/Proto"/>
</dbReference>
<keyword evidence="3 5" id="KW-0479">Metal-binding</keyword>
<keyword evidence="7" id="KW-1185">Reference proteome</keyword>
<feature type="binding site" description="distal binding residue" evidence="5">
    <location>
        <position position="58"/>
    </location>
    <ligand>
        <name>heme</name>
        <dbReference type="ChEBI" id="CHEBI:30413"/>
    </ligand>
    <ligandPart>
        <name>Fe</name>
        <dbReference type="ChEBI" id="CHEBI:18248"/>
    </ligandPart>
</feature>
<keyword evidence="1" id="KW-0813">Transport</keyword>
<dbReference type="InterPro" id="IPR009050">
    <property type="entry name" value="Globin-like_sf"/>
</dbReference>
<evidence type="ECO:0000256" key="4">
    <source>
        <dbReference type="ARBA" id="ARBA00023004"/>
    </source>
</evidence>
<dbReference type="RefSeq" id="WP_066136101.1">
    <property type="nucleotide sequence ID" value="NZ_CP014525.1"/>
</dbReference>
<gene>
    <name evidence="6" type="ORF">AY555_09565</name>
</gene>
<evidence type="ECO:0000256" key="1">
    <source>
        <dbReference type="ARBA" id="ARBA00022448"/>
    </source>
</evidence>
<dbReference type="Pfam" id="PF01152">
    <property type="entry name" value="Bac_globin"/>
    <property type="match status" value="1"/>
</dbReference>
<dbReference type="InterPro" id="IPR001486">
    <property type="entry name" value="Hemoglobin_trunc"/>
</dbReference>
<dbReference type="Gene3D" id="1.10.490.10">
    <property type="entry name" value="Globins"/>
    <property type="match status" value="1"/>
</dbReference>
<dbReference type="AlphaFoldDB" id="A0A143DF95"/>
<evidence type="ECO:0008006" key="8">
    <source>
        <dbReference type="Google" id="ProtNLM"/>
    </source>
</evidence>
<dbReference type="GO" id="GO:0020037">
    <property type="term" value="F:heme binding"/>
    <property type="evidence" value="ECO:0007669"/>
    <property type="project" value="InterPro"/>
</dbReference>
<reference evidence="6 7" key="1">
    <citation type="submission" date="2016-02" db="EMBL/GenBank/DDBJ databases">
        <title>Complete Genome of H5569, the type strain of the newly described species Haematospirillium jordaniae.</title>
        <authorList>
            <person name="Nicholson A.C."/>
            <person name="Humrighouse B.W."/>
            <person name="Loparov V."/>
            <person name="McQuiston J.R."/>
        </authorList>
    </citation>
    <scope>NUCLEOTIDE SEQUENCE [LARGE SCALE GENOMIC DNA]</scope>
    <source>
        <strain evidence="6 7">H5569</strain>
    </source>
</reference>
<dbReference type="KEGG" id="hjo:AY555_09565"/>
<accession>A0A143DF95</accession>
<dbReference type="EMBL" id="CP014525">
    <property type="protein sequence ID" value="AMW35387.1"/>
    <property type="molecule type" value="Genomic_DNA"/>
</dbReference>
<dbReference type="CDD" id="cd08916">
    <property type="entry name" value="TrHb3_P"/>
    <property type="match status" value="1"/>
</dbReference>
<dbReference type="STRING" id="1549855.AY555_09565"/>
<evidence type="ECO:0000256" key="5">
    <source>
        <dbReference type="PIRSR" id="PIRSR601486-1"/>
    </source>
</evidence>
<evidence type="ECO:0000256" key="2">
    <source>
        <dbReference type="ARBA" id="ARBA00022617"/>
    </source>
</evidence>
<evidence type="ECO:0000256" key="3">
    <source>
        <dbReference type="ARBA" id="ARBA00022723"/>
    </source>
</evidence>
<dbReference type="GeneID" id="53317400"/>
<dbReference type="GO" id="GO:0019825">
    <property type="term" value="F:oxygen binding"/>
    <property type="evidence" value="ECO:0007669"/>
    <property type="project" value="InterPro"/>
</dbReference>
<name>A0A143DF95_9PROT</name>
<evidence type="ECO:0000313" key="6">
    <source>
        <dbReference type="EMBL" id="AMW35387.1"/>
    </source>
</evidence>